<feature type="transmembrane region" description="Helical" evidence="16">
    <location>
        <begin position="167"/>
        <end position="184"/>
    </location>
</feature>
<evidence type="ECO:0000313" key="18">
    <source>
        <dbReference type="EMBL" id="CAK0840201.1"/>
    </source>
</evidence>
<dbReference type="InterPro" id="IPR050360">
    <property type="entry name" value="MFS_Sugar_Transporters"/>
</dbReference>
<dbReference type="Gene3D" id="1.20.1250.20">
    <property type="entry name" value="MFS general substrate transporter like domains"/>
    <property type="match status" value="1"/>
</dbReference>
<dbReference type="PANTHER" id="PTHR48022:SF2">
    <property type="entry name" value="PLASTIDIC GLUCOSE TRANSPORTER 4"/>
    <property type="match status" value="1"/>
</dbReference>
<keyword evidence="19" id="KW-1185">Reference proteome</keyword>
<dbReference type="PROSITE" id="PS00217">
    <property type="entry name" value="SUGAR_TRANSPORT_2"/>
    <property type="match status" value="1"/>
</dbReference>
<dbReference type="InterPro" id="IPR003663">
    <property type="entry name" value="Sugar/inositol_transpt"/>
</dbReference>
<evidence type="ECO:0000256" key="13">
    <source>
        <dbReference type="ARBA" id="ARBA00044780"/>
    </source>
</evidence>
<comment type="catalytic activity">
    <reaction evidence="10">
        <text>D-mannose(out) = D-mannose(in)</text>
        <dbReference type="Rhea" id="RHEA:78391"/>
        <dbReference type="ChEBI" id="CHEBI:4208"/>
    </reaction>
    <physiologicalReaction direction="left-to-right" evidence="10">
        <dbReference type="Rhea" id="RHEA:78392"/>
    </physiologicalReaction>
</comment>
<sequence length="641" mass="67540">MGLETDSGILGHLRPSRVALGRAAREREPRAASEQEPAQVGGLAGRQGAAWRARARRRAAARHPVAGGRGGRMGHGGGATVGAVAFAAIGGVLFGLDQGNWGGAIVNDGFVDAFCDGGRAECHDAARLPAAYAQFLSLGSSLLQLGAAFGALAVGPPVAERQGRREAMFLGSLVTIAGAVPQAFLTDIPAFLCARVVAGLGVGIVTYALPMFVSEVAPAELRGALGCSMQLTMVLGTVVASVLNCQPWFDYRLSFALPAFPAAVVAAGIFFFPPSPRFTLMQGHRLGLPDEGHDRAWKSLRWLRGSDEAASDELTLLIEALDSRGEASSWSDLCRSRSIRRRVVVANMLQWLQQLTGVNAILSYGPAIFGSAGVPLSGTQCAVLTNLFNLAGTLGMMLVIDRWGRRLLLLLGAACMALCMGSAALLAHALHHEAQAQAQVPLGWGLLACVCLYMASFAIAWGGVPWVYPSEIFPMAVKEKALSTSVFSQWSANFLVAYVVPLQVKSFSVAGTFAFYTACLVACLGLVYCAVPETRGLELEEMGRLFGEDGSDGLPELSAPLTPPDFGPRLGVRPGSSACSLSALGQLGRGRAQTMPDMAVPGGSELRERFLSDVPRRQLTAARINSRVVVGRGGFVRLDSY</sequence>
<dbReference type="InterPro" id="IPR005829">
    <property type="entry name" value="Sugar_transporter_CS"/>
</dbReference>
<feature type="transmembrane region" description="Helical" evidence="16">
    <location>
        <begin position="382"/>
        <end position="400"/>
    </location>
</feature>
<evidence type="ECO:0000256" key="12">
    <source>
        <dbReference type="ARBA" id="ARBA00044710"/>
    </source>
</evidence>
<feature type="transmembrane region" description="Helical" evidence="16">
    <location>
        <begin position="407"/>
        <end position="430"/>
    </location>
</feature>
<comment type="subcellular location">
    <subcellularLocation>
        <location evidence="1">Membrane</location>
        <topology evidence="1">Multi-pass membrane protein</topology>
    </subcellularLocation>
</comment>
<feature type="transmembrane region" description="Helical" evidence="16">
    <location>
        <begin position="135"/>
        <end position="155"/>
    </location>
</feature>
<keyword evidence="5 16" id="KW-1133">Transmembrane helix</keyword>
<keyword evidence="4 16" id="KW-0812">Transmembrane</keyword>
<feature type="transmembrane region" description="Helical" evidence="16">
    <location>
        <begin position="221"/>
        <end position="243"/>
    </location>
</feature>
<feature type="transmembrane region" description="Helical" evidence="16">
    <location>
        <begin position="77"/>
        <end position="96"/>
    </location>
</feature>
<comment type="subunit">
    <text evidence="3">Homodimer.</text>
</comment>
<feature type="transmembrane region" description="Helical" evidence="16">
    <location>
        <begin position="513"/>
        <end position="531"/>
    </location>
</feature>
<feature type="domain" description="Major facilitator superfamily (MFS) profile" evidence="17">
    <location>
        <begin position="83"/>
        <end position="535"/>
    </location>
</feature>
<evidence type="ECO:0000256" key="5">
    <source>
        <dbReference type="ARBA" id="ARBA00022989"/>
    </source>
</evidence>
<comment type="catalytic activity">
    <reaction evidence="8">
        <text>D-glucose(out) = D-glucose(in)</text>
        <dbReference type="Rhea" id="RHEA:60376"/>
        <dbReference type="ChEBI" id="CHEBI:4167"/>
    </reaction>
    <physiologicalReaction direction="left-to-right" evidence="8">
        <dbReference type="Rhea" id="RHEA:60377"/>
    </physiologicalReaction>
</comment>
<comment type="catalytic activity">
    <reaction evidence="11">
        <text>D-glucosamine(out) = D-glucosamine(in)</text>
        <dbReference type="Rhea" id="RHEA:78423"/>
        <dbReference type="ChEBI" id="CHEBI:58723"/>
    </reaction>
    <physiologicalReaction direction="left-to-right" evidence="11">
        <dbReference type="Rhea" id="RHEA:78424"/>
    </physiologicalReaction>
</comment>
<feature type="compositionally biased region" description="Basic and acidic residues" evidence="15">
    <location>
        <begin position="23"/>
        <end position="33"/>
    </location>
</feature>
<dbReference type="EMBL" id="CAUYUJ010014359">
    <property type="protein sequence ID" value="CAK0840201.1"/>
    <property type="molecule type" value="Genomic_DNA"/>
</dbReference>
<organism evidence="18 19">
    <name type="scientific">Prorocentrum cordatum</name>
    <dbReference type="NCBI Taxonomy" id="2364126"/>
    <lineage>
        <taxon>Eukaryota</taxon>
        <taxon>Sar</taxon>
        <taxon>Alveolata</taxon>
        <taxon>Dinophyceae</taxon>
        <taxon>Prorocentrales</taxon>
        <taxon>Prorocentraceae</taxon>
        <taxon>Prorocentrum</taxon>
    </lineage>
</organism>
<comment type="catalytic activity">
    <reaction evidence="12">
        <text>D-fructose(out) = D-fructose(in)</text>
        <dbReference type="Rhea" id="RHEA:60372"/>
        <dbReference type="ChEBI" id="CHEBI:37721"/>
    </reaction>
    <physiologicalReaction direction="left-to-right" evidence="12">
        <dbReference type="Rhea" id="RHEA:60373"/>
    </physiologicalReaction>
</comment>
<feature type="compositionally biased region" description="Low complexity" evidence="15">
    <location>
        <begin position="34"/>
        <end position="45"/>
    </location>
</feature>
<feature type="transmembrane region" description="Helical" evidence="16">
    <location>
        <begin position="190"/>
        <end position="209"/>
    </location>
</feature>
<gene>
    <name evidence="18" type="ORF">PCOR1329_LOCUS35695</name>
</gene>
<evidence type="ECO:0000259" key="17">
    <source>
        <dbReference type="PROSITE" id="PS50850"/>
    </source>
</evidence>
<evidence type="ECO:0000256" key="14">
    <source>
        <dbReference type="RuleBase" id="RU003346"/>
    </source>
</evidence>
<dbReference type="NCBIfam" id="TIGR00879">
    <property type="entry name" value="SP"/>
    <property type="match status" value="1"/>
</dbReference>
<dbReference type="InterPro" id="IPR005828">
    <property type="entry name" value="MFS_sugar_transport-like"/>
</dbReference>
<evidence type="ECO:0000256" key="15">
    <source>
        <dbReference type="SAM" id="MobiDB-lite"/>
    </source>
</evidence>
<evidence type="ECO:0000256" key="4">
    <source>
        <dbReference type="ARBA" id="ARBA00022692"/>
    </source>
</evidence>
<protein>
    <recommendedName>
        <fullName evidence="13">Hexose transporter 1</fullName>
    </recommendedName>
</protein>
<evidence type="ECO:0000256" key="11">
    <source>
        <dbReference type="ARBA" id="ARBA00044668"/>
    </source>
</evidence>
<keyword evidence="6 16" id="KW-0472">Membrane</keyword>
<comment type="similarity">
    <text evidence="2 14">Belongs to the major facilitator superfamily. Sugar transporter (TC 2.A.1.1) family.</text>
</comment>
<name>A0ABN9T576_9DINO</name>
<evidence type="ECO:0000256" key="2">
    <source>
        <dbReference type="ARBA" id="ARBA00010992"/>
    </source>
</evidence>
<dbReference type="PANTHER" id="PTHR48022">
    <property type="entry name" value="PLASTIDIC GLUCOSE TRANSPORTER 4"/>
    <property type="match status" value="1"/>
</dbReference>
<reference evidence="18" key="1">
    <citation type="submission" date="2023-10" db="EMBL/GenBank/DDBJ databases">
        <authorList>
            <person name="Chen Y."/>
            <person name="Shah S."/>
            <person name="Dougan E. K."/>
            <person name="Thang M."/>
            <person name="Chan C."/>
        </authorList>
    </citation>
    <scope>NUCLEOTIDE SEQUENCE [LARGE SCALE GENOMIC DNA]</scope>
</reference>
<feature type="transmembrane region" description="Helical" evidence="16">
    <location>
        <begin position="442"/>
        <end position="469"/>
    </location>
</feature>
<comment type="catalytic activity">
    <reaction evidence="7">
        <text>D-galactose(in) = D-galactose(out)</text>
        <dbReference type="Rhea" id="RHEA:34915"/>
        <dbReference type="ChEBI" id="CHEBI:4139"/>
    </reaction>
    <physiologicalReaction direction="right-to-left" evidence="7">
        <dbReference type="Rhea" id="RHEA:34917"/>
    </physiologicalReaction>
</comment>
<evidence type="ECO:0000256" key="7">
    <source>
        <dbReference type="ARBA" id="ARBA00044637"/>
    </source>
</evidence>
<dbReference type="PRINTS" id="PR00171">
    <property type="entry name" value="SUGRTRNSPORT"/>
</dbReference>
<evidence type="ECO:0000256" key="9">
    <source>
        <dbReference type="ARBA" id="ARBA00044656"/>
    </source>
</evidence>
<dbReference type="Proteomes" id="UP001189429">
    <property type="component" value="Unassembled WGS sequence"/>
</dbReference>
<keyword evidence="14" id="KW-0813">Transport</keyword>
<proteinExistence type="inferred from homology"/>
<accession>A0ABN9T576</accession>
<dbReference type="PROSITE" id="PS00216">
    <property type="entry name" value="SUGAR_TRANSPORT_1"/>
    <property type="match status" value="1"/>
</dbReference>
<feature type="transmembrane region" description="Helical" evidence="16">
    <location>
        <begin position="255"/>
        <end position="272"/>
    </location>
</feature>
<evidence type="ECO:0000313" key="19">
    <source>
        <dbReference type="Proteomes" id="UP001189429"/>
    </source>
</evidence>
<dbReference type="Pfam" id="PF00083">
    <property type="entry name" value="Sugar_tr"/>
    <property type="match status" value="1"/>
</dbReference>
<dbReference type="InterPro" id="IPR020846">
    <property type="entry name" value="MFS_dom"/>
</dbReference>
<evidence type="ECO:0000256" key="1">
    <source>
        <dbReference type="ARBA" id="ARBA00004141"/>
    </source>
</evidence>
<feature type="transmembrane region" description="Helical" evidence="16">
    <location>
        <begin position="481"/>
        <end position="501"/>
    </location>
</feature>
<feature type="region of interest" description="Disordered" evidence="15">
    <location>
        <begin position="20"/>
        <end position="45"/>
    </location>
</feature>
<evidence type="ECO:0000256" key="10">
    <source>
        <dbReference type="ARBA" id="ARBA00044662"/>
    </source>
</evidence>
<dbReference type="PROSITE" id="PS50850">
    <property type="entry name" value="MFS"/>
    <property type="match status" value="1"/>
</dbReference>
<comment type="caution">
    <text evidence="18">The sequence shown here is derived from an EMBL/GenBank/DDBJ whole genome shotgun (WGS) entry which is preliminary data.</text>
</comment>
<evidence type="ECO:0000256" key="6">
    <source>
        <dbReference type="ARBA" id="ARBA00023136"/>
    </source>
</evidence>
<evidence type="ECO:0000256" key="16">
    <source>
        <dbReference type="SAM" id="Phobius"/>
    </source>
</evidence>
<comment type="catalytic activity">
    <reaction evidence="9">
        <text>D-xylose(out) = D-xylose(in)</text>
        <dbReference type="Rhea" id="RHEA:78427"/>
        <dbReference type="ChEBI" id="CHEBI:53455"/>
    </reaction>
    <physiologicalReaction direction="left-to-right" evidence="9">
        <dbReference type="Rhea" id="RHEA:78428"/>
    </physiologicalReaction>
</comment>
<evidence type="ECO:0000256" key="8">
    <source>
        <dbReference type="ARBA" id="ARBA00044648"/>
    </source>
</evidence>
<evidence type="ECO:0000256" key="3">
    <source>
        <dbReference type="ARBA" id="ARBA00011738"/>
    </source>
</evidence>
<feature type="transmembrane region" description="Helical" evidence="16">
    <location>
        <begin position="343"/>
        <end position="362"/>
    </location>
</feature>
<dbReference type="SUPFAM" id="SSF103473">
    <property type="entry name" value="MFS general substrate transporter"/>
    <property type="match status" value="1"/>
</dbReference>
<dbReference type="InterPro" id="IPR036259">
    <property type="entry name" value="MFS_trans_sf"/>
</dbReference>